<dbReference type="RefSeq" id="WP_357410662.1">
    <property type="nucleotide sequence ID" value="NZ_JBEYCD010000021.1"/>
</dbReference>
<organism evidence="2 3">
    <name type="scientific">Nocardia xishanensis</name>
    <dbReference type="NCBI Taxonomy" id="238964"/>
    <lineage>
        <taxon>Bacteria</taxon>
        <taxon>Bacillati</taxon>
        <taxon>Actinomycetota</taxon>
        <taxon>Actinomycetes</taxon>
        <taxon>Mycobacteriales</taxon>
        <taxon>Nocardiaceae</taxon>
        <taxon>Nocardia</taxon>
    </lineage>
</organism>
<dbReference type="EMBL" id="JBIRYO010000030">
    <property type="protein sequence ID" value="MFI2477896.1"/>
    <property type="molecule type" value="Genomic_DNA"/>
</dbReference>
<gene>
    <name evidence="2" type="ORF">ACH49W_31425</name>
</gene>
<evidence type="ECO:0000313" key="3">
    <source>
        <dbReference type="Proteomes" id="UP001611415"/>
    </source>
</evidence>
<sequence>MTAEPAVLASQSQEILNYFGRCPRCHYPARAYLVTTVFADGKHAVATLAICDLTCGWSGPAPLTTMTPVPRPKQPAAQRESIIAARRVPPRPPR</sequence>
<evidence type="ECO:0000256" key="1">
    <source>
        <dbReference type="SAM" id="MobiDB-lite"/>
    </source>
</evidence>
<feature type="region of interest" description="Disordered" evidence="1">
    <location>
        <begin position="66"/>
        <end position="94"/>
    </location>
</feature>
<name>A0ABW7X9U6_9NOCA</name>
<accession>A0ABW7X9U6</accession>
<keyword evidence="3" id="KW-1185">Reference proteome</keyword>
<protein>
    <submittedName>
        <fullName evidence="2">Uncharacterized protein</fullName>
    </submittedName>
</protein>
<reference evidence="2 3" key="1">
    <citation type="submission" date="2024-10" db="EMBL/GenBank/DDBJ databases">
        <title>The Natural Products Discovery Center: Release of the First 8490 Sequenced Strains for Exploring Actinobacteria Biosynthetic Diversity.</title>
        <authorList>
            <person name="Kalkreuter E."/>
            <person name="Kautsar S.A."/>
            <person name="Yang D."/>
            <person name="Bader C.D."/>
            <person name="Teijaro C.N."/>
            <person name="Fluegel L."/>
            <person name="Davis C.M."/>
            <person name="Simpson J.R."/>
            <person name="Lauterbach L."/>
            <person name="Steele A.D."/>
            <person name="Gui C."/>
            <person name="Meng S."/>
            <person name="Li G."/>
            <person name="Viehrig K."/>
            <person name="Ye F."/>
            <person name="Su P."/>
            <person name="Kiefer A.F."/>
            <person name="Nichols A."/>
            <person name="Cepeda A.J."/>
            <person name="Yan W."/>
            <person name="Fan B."/>
            <person name="Jiang Y."/>
            <person name="Adhikari A."/>
            <person name="Zheng C.-J."/>
            <person name="Schuster L."/>
            <person name="Cowan T.M."/>
            <person name="Smanski M.J."/>
            <person name="Chevrette M.G."/>
            <person name="De Carvalho L.P.S."/>
            <person name="Shen B."/>
        </authorList>
    </citation>
    <scope>NUCLEOTIDE SEQUENCE [LARGE SCALE GENOMIC DNA]</scope>
    <source>
        <strain evidence="2 3">NPDC019275</strain>
    </source>
</reference>
<comment type="caution">
    <text evidence="2">The sequence shown here is derived from an EMBL/GenBank/DDBJ whole genome shotgun (WGS) entry which is preliminary data.</text>
</comment>
<proteinExistence type="predicted"/>
<evidence type="ECO:0000313" key="2">
    <source>
        <dbReference type="EMBL" id="MFI2477896.1"/>
    </source>
</evidence>
<dbReference type="Proteomes" id="UP001611415">
    <property type="component" value="Unassembled WGS sequence"/>
</dbReference>